<dbReference type="EMBL" id="ML992675">
    <property type="protein sequence ID" value="KAF2211629.1"/>
    <property type="molecule type" value="Genomic_DNA"/>
</dbReference>
<evidence type="ECO:0000313" key="1">
    <source>
        <dbReference type="EMBL" id="KAF2211629.1"/>
    </source>
</evidence>
<organism evidence="1 2">
    <name type="scientific">Cercospora zeae-maydis SCOH1-5</name>
    <dbReference type="NCBI Taxonomy" id="717836"/>
    <lineage>
        <taxon>Eukaryota</taxon>
        <taxon>Fungi</taxon>
        <taxon>Dikarya</taxon>
        <taxon>Ascomycota</taxon>
        <taxon>Pezizomycotina</taxon>
        <taxon>Dothideomycetes</taxon>
        <taxon>Dothideomycetidae</taxon>
        <taxon>Mycosphaerellales</taxon>
        <taxon>Mycosphaerellaceae</taxon>
        <taxon>Cercospora</taxon>
    </lineage>
</organism>
<dbReference type="InterPro" id="IPR043502">
    <property type="entry name" value="DNA/RNA_pol_sf"/>
</dbReference>
<feature type="non-terminal residue" evidence="1">
    <location>
        <position position="1"/>
    </location>
</feature>
<dbReference type="InterPro" id="IPR043128">
    <property type="entry name" value="Rev_trsase/Diguanyl_cyclase"/>
</dbReference>
<reference evidence="1" key="1">
    <citation type="journal article" date="2020" name="Stud. Mycol.">
        <title>101 Dothideomycetes genomes: a test case for predicting lifestyles and emergence of pathogens.</title>
        <authorList>
            <person name="Haridas S."/>
            <person name="Albert R."/>
            <person name="Binder M."/>
            <person name="Bloem J."/>
            <person name="Labutti K."/>
            <person name="Salamov A."/>
            <person name="Andreopoulos B."/>
            <person name="Baker S."/>
            <person name="Barry K."/>
            <person name="Bills G."/>
            <person name="Bluhm B."/>
            <person name="Cannon C."/>
            <person name="Castanera R."/>
            <person name="Culley D."/>
            <person name="Daum C."/>
            <person name="Ezra D."/>
            <person name="Gonzalez J."/>
            <person name="Henrissat B."/>
            <person name="Kuo A."/>
            <person name="Liang C."/>
            <person name="Lipzen A."/>
            <person name="Lutzoni F."/>
            <person name="Magnuson J."/>
            <person name="Mondo S."/>
            <person name="Nolan M."/>
            <person name="Ohm R."/>
            <person name="Pangilinan J."/>
            <person name="Park H.-J."/>
            <person name="Ramirez L."/>
            <person name="Alfaro M."/>
            <person name="Sun H."/>
            <person name="Tritt A."/>
            <person name="Yoshinaga Y."/>
            <person name="Zwiers L.-H."/>
            <person name="Turgeon B."/>
            <person name="Goodwin S."/>
            <person name="Spatafora J."/>
            <person name="Crous P."/>
            <person name="Grigoriev I."/>
        </authorList>
    </citation>
    <scope>NUCLEOTIDE SEQUENCE</scope>
    <source>
        <strain evidence="1">SCOH1-5</strain>
    </source>
</reference>
<protein>
    <submittedName>
        <fullName evidence="1">Uncharacterized protein</fullName>
    </submittedName>
</protein>
<feature type="non-terminal residue" evidence="1">
    <location>
        <position position="59"/>
    </location>
</feature>
<name>A0A6A6FDR1_9PEZI</name>
<keyword evidence="2" id="KW-1185">Reference proteome</keyword>
<dbReference type="Proteomes" id="UP000799539">
    <property type="component" value="Unassembled WGS sequence"/>
</dbReference>
<gene>
    <name evidence="1" type="ORF">CERZMDRAFT_24705</name>
</gene>
<accession>A0A6A6FDR1</accession>
<evidence type="ECO:0000313" key="2">
    <source>
        <dbReference type="Proteomes" id="UP000799539"/>
    </source>
</evidence>
<dbReference type="SUPFAM" id="SSF56672">
    <property type="entry name" value="DNA/RNA polymerases"/>
    <property type="match status" value="1"/>
</dbReference>
<dbReference type="OrthoDB" id="5599418at2759"/>
<sequence>VKCYFFKKKVKFLKFIIRPEGVTIDSYRVQSFLRFANFYRQFIYRYSKIIATLIVLLKG</sequence>
<dbReference type="Gene3D" id="3.30.70.270">
    <property type="match status" value="1"/>
</dbReference>
<proteinExistence type="predicted"/>
<dbReference type="AlphaFoldDB" id="A0A6A6FDR1"/>